<reference evidence="9 10" key="1">
    <citation type="journal article" date="2016" name="Nat. Commun.">
        <title>Thousands of microbial genomes shed light on interconnected biogeochemical processes in an aquifer system.</title>
        <authorList>
            <person name="Anantharaman K."/>
            <person name="Brown C.T."/>
            <person name="Hug L.A."/>
            <person name="Sharon I."/>
            <person name="Castelle C.J."/>
            <person name="Probst A.J."/>
            <person name="Thomas B.C."/>
            <person name="Singh A."/>
            <person name="Wilkins M.J."/>
            <person name="Karaoz U."/>
            <person name="Brodie E.L."/>
            <person name="Williams K.H."/>
            <person name="Hubbard S.S."/>
            <person name="Banfield J.F."/>
        </authorList>
    </citation>
    <scope>NUCLEOTIDE SEQUENCE [LARGE SCALE GENOMIC DNA]</scope>
</reference>
<dbReference type="GO" id="GO:0000287">
    <property type="term" value="F:magnesium ion binding"/>
    <property type="evidence" value="ECO:0007669"/>
    <property type="project" value="TreeGrafter"/>
</dbReference>
<dbReference type="InterPro" id="IPR045861">
    <property type="entry name" value="CorA_cytoplasmic_dom"/>
</dbReference>
<keyword evidence="3" id="KW-0813">Transport</keyword>
<evidence type="ECO:0000256" key="2">
    <source>
        <dbReference type="ARBA" id="ARBA00009765"/>
    </source>
</evidence>
<evidence type="ECO:0000256" key="6">
    <source>
        <dbReference type="ARBA" id="ARBA00022989"/>
    </source>
</evidence>
<dbReference type="GO" id="GO:0050897">
    <property type="term" value="F:cobalt ion binding"/>
    <property type="evidence" value="ECO:0007669"/>
    <property type="project" value="TreeGrafter"/>
</dbReference>
<evidence type="ECO:0000256" key="8">
    <source>
        <dbReference type="SAM" id="Phobius"/>
    </source>
</evidence>
<dbReference type="GO" id="GO:0015095">
    <property type="term" value="F:magnesium ion transmembrane transporter activity"/>
    <property type="evidence" value="ECO:0007669"/>
    <property type="project" value="TreeGrafter"/>
</dbReference>
<feature type="transmembrane region" description="Helical" evidence="8">
    <location>
        <begin position="287"/>
        <end position="307"/>
    </location>
</feature>
<keyword evidence="6 8" id="KW-1133">Transmembrane helix</keyword>
<proteinExistence type="inferred from homology"/>
<gene>
    <name evidence="9" type="ORF">A3A02_01970</name>
</gene>
<dbReference type="Gene3D" id="1.20.58.340">
    <property type="entry name" value="Magnesium transport protein CorA, transmembrane region"/>
    <property type="match status" value="2"/>
</dbReference>
<evidence type="ECO:0008006" key="11">
    <source>
        <dbReference type="Google" id="ProtNLM"/>
    </source>
</evidence>
<keyword evidence="5 8" id="KW-0812">Transmembrane</keyword>
<protein>
    <recommendedName>
        <fullName evidence="11">Magnesium transport protein CorA</fullName>
    </recommendedName>
</protein>
<dbReference type="InterPro" id="IPR045863">
    <property type="entry name" value="CorA_TM1_TM2"/>
</dbReference>
<accession>A0A1G1YGT0</accession>
<evidence type="ECO:0000256" key="1">
    <source>
        <dbReference type="ARBA" id="ARBA00004651"/>
    </source>
</evidence>
<dbReference type="EMBL" id="MHIM01000034">
    <property type="protein sequence ID" value="OGY51555.1"/>
    <property type="molecule type" value="Genomic_DNA"/>
</dbReference>
<dbReference type="Pfam" id="PF01544">
    <property type="entry name" value="CorA"/>
    <property type="match status" value="1"/>
</dbReference>
<evidence type="ECO:0000256" key="4">
    <source>
        <dbReference type="ARBA" id="ARBA00022475"/>
    </source>
</evidence>
<evidence type="ECO:0000256" key="3">
    <source>
        <dbReference type="ARBA" id="ARBA00022448"/>
    </source>
</evidence>
<dbReference type="PANTHER" id="PTHR46494">
    <property type="entry name" value="CORA FAMILY METAL ION TRANSPORTER (EUROFUNG)"/>
    <property type="match status" value="1"/>
</dbReference>
<dbReference type="Proteomes" id="UP000177376">
    <property type="component" value="Unassembled WGS sequence"/>
</dbReference>
<organism evidence="9 10">
    <name type="scientific">Candidatus Buchananbacteria bacterium RIFCSPLOWO2_01_FULL_39_33</name>
    <dbReference type="NCBI Taxonomy" id="1797543"/>
    <lineage>
        <taxon>Bacteria</taxon>
        <taxon>Candidatus Buchananiibacteriota</taxon>
    </lineage>
</organism>
<dbReference type="PANTHER" id="PTHR46494:SF1">
    <property type="entry name" value="CORA FAMILY METAL ION TRANSPORTER (EUROFUNG)"/>
    <property type="match status" value="1"/>
</dbReference>
<comment type="caution">
    <text evidence="9">The sequence shown here is derived from an EMBL/GenBank/DDBJ whole genome shotgun (WGS) entry which is preliminary data.</text>
</comment>
<evidence type="ECO:0000313" key="9">
    <source>
        <dbReference type="EMBL" id="OGY51555.1"/>
    </source>
</evidence>
<evidence type="ECO:0000313" key="10">
    <source>
        <dbReference type="Proteomes" id="UP000177376"/>
    </source>
</evidence>
<evidence type="ECO:0000256" key="5">
    <source>
        <dbReference type="ARBA" id="ARBA00022692"/>
    </source>
</evidence>
<dbReference type="SUPFAM" id="SSF144083">
    <property type="entry name" value="Magnesium transport protein CorA, transmembrane region"/>
    <property type="match status" value="1"/>
</dbReference>
<dbReference type="SUPFAM" id="SSF143865">
    <property type="entry name" value="CorA soluble domain-like"/>
    <property type="match status" value="1"/>
</dbReference>
<feature type="transmembrane region" description="Helical" evidence="8">
    <location>
        <begin position="255"/>
        <end position="275"/>
    </location>
</feature>
<dbReference type="InterPro" id="IPR002523">
    <property type="entry name" value="MgTranspt_CorA/ZnTranspt_ZntB"/>
</dbReference>
<dbReference type="GO" id="GO:0005886">
    <property type="term" value="C:plasma membrane"/>
    <property type="evidence" value="ECO:0007669"/>
    <property type="project" value="UniProtKB-SubCell"/>
</dbReference>
<sequence>MPDNISITKSSKSGLSWINVINAKDKEIDYLKKKYKFKELDLQDSYAANYAQRPKFHERNNYFFLILQFPYYNRKEQEICAEEIDFFVTKNEIITVHKNNLEPIIDFFSECQKNKFVSNQYLNSTNASLLYEIIIRLQYYTYPILDHISLDIQEIENNIFAGQERAMVTKILYTKRNILNVRKIMEAHKNVLQKLIKTNLKFFPVQKQIEHYYNLVEHTKNMWGLMAGQKEMIESLENTNNALVSFKLSDIMKTLTIFSVVVIPLTLIASIFGMNVETSMPLINNPFGFWFILWVMLVSILVMLVVFKRKKWL</sequence>
<name>A0A1G1YGT0_9BACT</name>
<dbReference type="GO" id="GO:0015087">
    <property type="term" value="F:cobalt ion transmembrane transporter activity"/>
    <property type="evidence" value="ECO:0007669"/>
    <property type="project" value="TreeGrafter"/>
</dbReference>
<comment type="similarity">
    <text evidence="2">Belongs to the CorA metal ion transporter (MIT) (TC 1.A.35) family.</text>
</comment>
<evidence type="ECO:0000256" key="7">
    <source>
        <dbReference type="ARBA" id="ARBA00023136"/>
    </source>
</evidence>
<dbReference type="AlphaFoldDB" id="A0A1G1YGT0"/>
<dbReference type="CDD" id="cd12822">
    <property type="entry name" value="TmCorA-like"/>
    <property type="match status" value="1"/>
</dbReference>
<comment type="subcellular location">
    <subcellularLocation>
        <location evidence="1">Cell membrane</location>
        <topology evidence="1">Multi-pass membrane protein</topology>
    </subcellularLocation>
</comment>
<keyword evidence="4" id="KW-1003">Cell membrane</keyword>
<keyword evidence="7 8" id="KW-0472">Membrane</keyword>
<dbReference type="Gene3D" id="3.30.460.20">
    <property type="entry name" value="CorA soluble domain-like"/>
    <property type="match status" value="1"/>
</dbReference>